<comment type="caution">
    <text evidence="2">The sequence shown here is derived from an EMBL/GenBank/DDBJ whole genome shotgun (WGS) entry which is preliminary data.</text>
</comment>
<evidence type="ECO:0008006" key="4">
    <source>
        <dbReference type="Google" id="ProtNLM"/>
    </source>
</evidence>
<dbReference type="Proteomes" id="UP000737171">
    <property type="component" value="Unassembled WGS sequence"/>
</dbReference>
<accession>A0ABX2EPP9</accession>
<organism evidence="2 3">
    <name type="scientific">Pseudaquabacterium terrae</name>
    <dbReference type="NCBI Taxonomy" id="2732868"/>
    <lineage>
        <taxon>Bacteria</taxon>
        <taxon>Pseudomonadati</taxon>
        <taxon>Pseudomonadota</taxon>
        <taxon>Betaproteobacteria</taxon>
        <taxon>Burkholderiales</taxon>
        <taxon>Sphaerotilaceae</taxon>
        <taxon>Pseudaquabacterium</taxon>
    </lineage>
</organism>
<gene>
    <name evidence="2" type="ORF">HLB44_26835</name>
</gene>
<evidence type="ECO:0000313" key="3">
    <source>
        <dbReference type="Proteomes" id="UP000737171"/>
    </source>
</evidence>
<keyword evidence="3" id="KW-1185">Reference proteome</keyword>
<reference evidence="2 3" key="1">
    <citation type="submission" date="2020-05" db="EMBL/GenBank/DDBJ databases">
        <title>Aquincola sp. isolate from soil.</title>
        <authorList>
            <person name="Han J."/>
            <person name="Kim D.-U."/>
        </authorList>
    </citation>
    <scope>NUCLEOTIDE SEQUENCE [LARGE SCALE GENOMIC DNA]</scope>
    <source>
        <strain evidence="2 3">S2</strain>
    </source>
</reference>
<sequence length="172" mass="19511">MQFRTITLPYGARCRVPEHVQRIDSHSTHGWQLRYGTPTRFFSDKSHDNKGARSALALAVVELRSRVRKLPAPTGLQRKVSAHKQNDLPVGISGPILRQRRGSSVQECSFSVNLPRFGDKPLRRSVYIASKNTYSKERYEQALHTAIELRKEAEEEYQKAATAAKRKAVAKL</sequence>
<evidence type="ECO:0000313" key="2">
    <source>
        <dbReference type="EMBL" id="NRF70625.1"/>
    </source>
</evidence>
<name>A0ABX2EPP9_9BURK</name>
<keyword evidence="1" id="KW-0175">Coiled coil</keyword>
<dbReference type="RefSeq" id="WP_173130150.1">
    <property type="nucleotide sequence ID" value="NZ_JABRWJ010000009.1"/>
</dbReference>
<dbReference type="EMBL" id="JABRWJ010000009">
    <property type="protein sequence ID" value="NRF70625.1"/>
    <property type="molecule type" value="Genomic_DNA"/>
</dbReference>
<feature type="coiled-coil region" evidence="1">
    <location>
        <begin position="136"/>
        <end position="163"/>
    </location>
</feature>
<proteinExistence type="predicted"/>
<evidence type="ECO:0000256" key="1">
    <source>
        <dbReference type="SAM" id="Coils"/>
    </source>
</evidence>
<protein>
    <recommendedName>
        <fullName evidence="4">AP2 domain-containing protein</fullName>
    </recommendedName>
</protein>